<dbReference type="EMBL" id="FOUY01000001">
    <property type="protein sequence ID" value="SFM59971.1"/>
    <property type="molecule type" value="Genomic_DNA"/>
</dbReference>
<sequence>MTASEASRNFSAVLDSAEHGETIVVTRAGQRVAVIAPAPRANGAALRAVFERWQGERAVDDAFDARVRAARDTAPAEWDTDPWYA</sequence>
<dbReference type="Proteomes" id="UP000199614">
    <property type="component" value="Unassembled WGS sequence"/>
</dbReference>
<evidence type="ECO:0000313" key="4">
    <source>
        <dbReference type="Proteomes" id="UP000199614"/>
    </source>
</evidence>
<evidence type="ECO:0000256" key="2">
    <source>
        <dbReference type="RuleBase" id="RU362080"/>
    </source>
</evidence>
<dbReference type="STRING" id="260086.SAMN05216207_1001268"/>
<dbReference type="AlphaFoldDB" id="A0A1I4S6H1"/>
<name>A0A1I4S6H1_PSUAM</name>
<organism evidence="3 4">
    <name type="scientific">Pseudonocardia ammonioxydans</name>
    <dbReference type="NCBI Taxonomy" id="260086"/>
    <lineage>
        <taxon>Bacteria</taxon>
        <taxon>Bacillati</taxon>
        <taxon>Actinomycetota</taxon>
        <taxon>Actinomycetes</taxon>
        <taxon>Pseudonocardiales</taxon>
        <taxon>Pseudonocardiaceae</taxon>
        <taxon>Pseudonocardia</taxon>
    </lineage>
</organism>
<evidence type="ECO:0000256" key="1">
    <source>
        <dbReference type="ARBA" id="ARBA00009981"/>
    </source>
</evidence>
<keyword evidence="4" id="KW-1185">Reference proteome</keyword>
<dbReference type="Gene3D" id="3.40.1620.10">
    <property type="entry name" value="YefM-like domain"/>
    <property type="match status" value="1"/>
</dbReference>
<dbReference type="InterPro" id="IPR036165">
    <property type="entry name" value="YefM-like_sf"/>
</dbReference>
<dbReference type="OrthoDB" id="557859at2"/>
<protein>
    <recommendedName>
        <fullName evidence="2">Antitoxin</fullName>
    </recommendedName>
</protein>
<comment type="function">
    <text evidence="2">Antitoxin component of a type II toxin-antitoxin (TA) system.</text>
</comment>
<accession>A0A1I4S6H1</accession>
<reference evidence="3 4" key="1">
    <citation type="submission" date="2016-10" db="EMBL/GenBank/DDBJ databases">
        <authorList>
            <person name="de Groot N.N."/>
        </authorList>
    </citation>
    <scope>NUCLEOTIDE SEQUENCE [LARGE SCALE GENOMIC DNA]</scope>
    <source>
        <strain evidence="3 4">CGMCC 4.1877</strain>
    </source>
</reference>
<comment type="similarity">
    <text evidence="1 2">Belongs to the phD/YefM antitoxin family.</text>
</comment>
<proteinExistence type="inferred from homology"/>
<dbReference type="NCBIfam" id="TIGR01552">
    <property type="entry name" value="phd_fam"/>
    <property type="match status" value="1"/>
</dbReference>
<evidence type="ECO:0000313" key="3">
    <source>
        <dbReference type="EMBL" id="SFM59971.1"/>
    </source>
</evidence>
<dbReference type="SUPFAM" id="SSF143120">
    <property type="entry name" value="YefM-like"/>
    <property type="match status" value="1"/>
</dbReference>
<dbReference type="InterPro" id="IPR006442">
    <property type="entry name" value="Antitoxin_Phd/YefM"/>
</dbReference>
<gene>
    <name evidence="3" type="ORF">SAMN05216207_1001268</name>
</gene>
<dbReference type="RefSeq" id="WP_093335904.1">
    <property type="nucleotide sequence ID" value="NZ_FOUY01000001.1"/>
</dbReference>
<dbReference type="Pfam" id="PF02604">
    <property type="entry name" value="PhdYeFM_antitox"/>
    <property type="match status" value="1"/>
</dbReference>